<dbReference type="EMBL" id="BAABFL010000437">
    <property type="protein sequence ID" value="GAA4651104.1"/>
    <property type="molecule type" value="Genomic_DNA"/>
</dbReference>
<accession>A0ABP8V6R1</accession>
<dbReference type="SUPFAM" id="SSF47598">
    <property type="entry name" value="Ribbon-helix-helix"/>
    <property type="match status" value="1"/>
</dbReference>
<organism evidence="2 3">
    <name type="scientific">Kistimonas scapharcae</name>
    <dbReference type="NCBI Taxonomy" id="1036133"/>
    <lineage>
        <taxon>Bacteria</taxon>
        <taxon>Pseudomonadati</taxon>
        <taxon>Pseudomonadota</taxon>
        <taxon>Gammaproteobacteria</taxon>
        <taxon>Oceanospirillales</taxon>
        <taxon>Endozoicomonadaceae</taxon>
        <taxon>Kistimonas</taxon>
    </lineage>
</organism>
<reference evidence="3" key="1">
    <citation type="journal article" date="2019" name="Int. J. Syst. Evol. Microbiol.">
        <title>The Global Catalogue of Microorganisms (GCM) 10K type strain sequencing project: providing services to taxonomists for standard genome sequencing and annotation.</title>
        <authorList>
            <consortium name="The Broad Institute Genomics Platform"/>
            <consortium name="The Broad Institute Genome Sequencing Center for Infectious Disease"/>
            <person name="Wu L."/>
            <person name="Ma J."/>
        </authorList>
    </citation>
    <scope>NUCLEOTIDE SEQUENCE [LARGE SCALE GENOMIC DNA]</scope>
    <source>
        <strain evidence="3">JCM 17805</strain>
    </source>
</reference>
<sequence length="82" mass="9222">MAVITINANQKFIDQVSTLAKEEGVSKSELLRMALECYKLQQQKRRLQVRFSHEASAIAKMKKNAAKVEAMNNGGEESRTSH</sequence>
<dbReference type="InterPro" id="IPR013321">
    <property type="entry name" value="Arc_rbn_hlx_hlx"/>
</dbReference>
<dbReference type="CDD" id="cd21631">
    <property type="entry name" value="RHH_CopG_NikR-like"/>
    <property type="match status" value="1"/>
</dbReference>
<feature type="domain" description="Ribbon-helix-helix protein CopG" evidence="1">
    <location>
        <begin position="3"/>
        <end position="41"/>
    </location>
</feature>
<gene>
    <name evidence="2" type="ORF">GCM10023116_33870</name>
</gene>
<keyword evidence="3" id="KW-1185">Reference proteome</keyword>
<comment type="caution">
    <text evidence="2">The sequence shown here is derived from an EMBL/GenBank/DDBJ whole genome shotgun (WGS) entry which is preliminary data.</text>
</comment>
<dbReference type="InterPro" id="IPR002145">
    <property type="entry name" value="CopG"/>
</dbReference>
<protein>
    <recommendedName>
        <fullName evidence="1">Ribbon-helix-helix protein CopG domain-containing protein</fullName>
    </recommendedName>
</protein>
<evidence type="ECO:0000313" key="2">
    <source>
        <dbReference type="EMBL" id="GAA4651104.1"/>
    </source>
</evidence>
<dbReference type="RefSeq" id="WP_345197410.1">
    <property type="nucleotide sequence ID" value="NZ_BAABFL010000437.1"/>
</dbReference>
<evidence type="ECO:0000259" key="1">
    <source>
        <dbReference type="Pfam" id="PF01402"/>
    </source>
</evidence>
<proteinExistence type="predicted"/>
<dbReference type="Pfam" id="PF01402">
    <property type="entry name" value="RHH_1"/>
    <property type="match status" value="1"/>
</dbReference>
<dbReference type="Proteomes" id="UP001500604">
    <property type="component" value="Unassembled WGS sequence"/>
</dbReference>
<evidence type="ECO:0000313" key="3">
    <source>
        <dbReference type="Proteomes" id="UP001500604"/>
    </source>
</evidence>
<name>A0ABP8V6R1_9GAMM</name>
<dbReference type="InterPro" id="IPR010985">
    <property type="entry name" value="Ribbon_hlx_hlx"/>
</dbReference>
<dbReference type="Gene3D" id="1.10.1220.10">
    <property type="entry name" value="Met repressor-like"/>
    <property type="match status" value="1"/>
</dbReference>